<evidence type="ECO:0000313" key="1">
    <source>
        <dbReference type="EMBL" id="MCL2913613.1"/>
    </source>
</evidence>
<sequence length="80" mass="8721">MDNIALTVAVEGQSSVMDSDWYSVRRTLAFRGLEQGMLNDVYTQLIAGVKVSTRGLTLGMRSNAQSSHTAFNMSVLPEPV</sequence>
<gene>
    <name evidence="1" type="ORF">L2725_07395</name>
</gene>
<evidence type="ECO:0000313" key="2">
    <source>
        <dbReference type="Proteomes" id="UP001202831"/>
    </source>
</evidence>
<reference evidence="1 2" key="1">
    <citation type="submission" date="2022-01" db="EMBL/GenBank/DDBJ databases">
        <title>Whole genome-based taxonomy of the Shewanellaceae.</title>
        <authorList>
            <person name="Martin-Rodriguez A.J."/>
        </authorList>
    </citation>
    <scope>NUCLEOTIDE SEQUENCE [LARGE SCALE GENOMIC DNA]</scope>
    <source>
        <strain evidence="1 2">DSM 21332</strain>
    </source>
</reference>
<dbReference type="EMBL" id="JAKIKT010000002">
    <property type="protein sequence ID" value="MCL2913613.1"/>
    <property type="molecule type" value="Genomic_DNA"/>
</dbReference>
<accession>A0ABT0N5B4</accession>
<name>A0ABT0N5B4_9GAMM</name>
<dbReference type="Proteomes" id="UP001202831">
    <property type="component" value="Unassembled WGS sequence"/>
</dbReference>
<proteinExistence type="predicted"/>
<protein>
    <submittedName>
        <fullName evidence="1">Uncharacterized protein</fullName>
    </submittedName>
</protein>
<organism evidence="1 2">
    <name type="scientific">Shewanella corallii</name>
    <dbReference type="NCBI Taxonomy" id="560080"/>
    <lineage>
        <taxon>Bacteria</taxon>
        <taxon>Pseudomonadati</taxon>
        <taxon>Pseudomonadota</taxon>
        <taxon>Gammaproteobacteria</taxon>
        <taxon>Alteromonadales</taxon>
        <taxon>Shewanellaceae</taxon>
        <taxon>Shewanella</taxon>
    </lineage>
</organism>
<keyword evidence="2" id="KW-1185">Reference proteome</keyword>
<comment type="caution">
    <text evidence="1">The sequence shown here is derived from an EMBL/GenBank/DDBJ whole genome shotgun (WGS) entry which is preliminary data.</text>
</comment>
<dbReference type="RefSeq" id="WP_115136005.1">
    <property type="nucleotide sequence ID" value="NZ_JAKIKT010000002.1"/>
</dbReference>